<comment type="caution">
    <text evidence="11">The sequence shown here is derived from an EMBL/GenBank/DDBJ whole genome shotgun (WGS) entry which is preliminary data.</text>
</comment>
<dbReference type="Pfam" id="PF00005">
    <property type="entry name" value="ABC_tran"/>
    <property type="match status" value="1"/>
</dbReference>
<dbReference type="PANTHER" id="PTHR24221:SF499">
    <property type="entry name" value="FATTY ACID ABC TRANSPORTER ATP-BINDING_PERMEASE PROTEIN"/>
    <property type="match status" value="1"/>
</dbReference>
<name>A0A9D9DMS8_9BACL</name>
<feature type="transmembrane region" description="Helical" evidence="8">
    <location>
        <begin position="253"/>
        <end position="279"/>
    </location>
</feature>
<reference evidence="11" key="2">
    <citation type="journal article" date="2021" name="PeerJ">
        <title>Extensive microbial diversity within the chicken gut microbiome revealed by metagenomics and culture.</title>
        <authorList>
            <person name="Gilroy R."/>
            <person name="Ravi A."/>
            <person name="Getino M."/>
            <person name="Pursley I."/>
            <person name="Horton D.L."/>
            <person name="Alikhan N.F."/>
            <person name="Baker D."/>
            <person name="Gharbi K."/>
            <person name="Hall N."/>
            <person name="Watson M."/>
            <person name="Adriaenssens E.M."/>
            <person name="Foster-Nyarko E."/>
            <person name="Jarju S."/>
            <person name="Secka A."/>
            <person name="Antonio M."/>
            <person name="Oren A."/>
            <person name="Chaudhuri R.R."/>
            <person name="La Ragione R."/>
            <person name="Hildebrand F."/>
            <person name="Pallen M.J."/>
        </authorList>
    </citation>
    <scope>NUCLEOTIDE SEQUENCE</scope>
    <source>
        <strain evidence="11">11159</strain>
    </source>
</reference>
<feature type="transmembrane region" description="Helical" evidence="8">
    <location>
        <begin position="171"/>
        <end position="189"/>
    </location>
</feature>
<dbReference type="InterPro" id="IPR003593">
    <property type="entry name" value="AAA+_ATPase"/>
</dbReference>
<feature type="domain" description="ABC transmembrane type-1" evidence="10">
    <location>
        <begin position="25"/>
        <end position="326"/>
    </location>
</feature>
<evidence type="ECO:0000256" key="6">
    <source>
        <dbReference type="ARBA" id="ARBA00022989"/>
    </source>
</evidence>
<dbReference type="PROSITE" id="PS50893">
    <property type="entry name" value="ABC_TRANSPORTER_2"/>
    <property type="match status" value="1"/>
</dbReference>
<dbReference type="FunFam" id="3.40.50.300:FF:000287">
    <property type="entry name" value="Multidrug ABC transporter ATP-binding protein"/>
    <property type="match status" value="1"/>
</dbReference>
<evidence type="ECO:0000256" key="5">
    <source>
        <dbReference type="ARBA" id="ARBA00022840"/>
    </source>
</evidence>
<dbReference type="GO" id="GO:0005886">
    <property type="term" value="C:plasma membrane"/>
    <property type="evidence" value="ECO:0007669"/>
    <property type="project" value="UniProtKB-SubCell"/>
</dbReference>
<keyword evidence="3 8" id="KW-0812">Transmembrane</keyword>
<keyword evidence="2" id="KW-0813">Transport</keyword>
<dbReference type="PROSITE" id="PS00211">
    <property type="entry name" value="ABC_TRANSPORTER_1"/>
    <property type="match status" value="1"/>
</dbReference>
<proteinExistence type="predicted"/>
<dbReference type="SUPFAM" id="SSF90123">
    <property type="entry name" value="ABC transporter transmembrane region"/>
    <property type="match status" value="1"/>
</dbReference>
<feature type="transmembrane region" description="Helical" evidence="8">
    <location>
        <begin position="146"/>
        <end position="165"/>
    </location>
</feature>
<evidence type="ECO:0000256" key="4">
    <source>
        <dbReference type="ARBA" id="ARBA00022741"/>
    </source>
</evidence>
<dbReference type="Pfam" id="PF00664">
    <property type="entry name" value="ABC_membrane"/>
    <property type="match status" value="1"/>
</dbReference>
<dbReference type="InterPro" id="IPR036640">
    <property type="entry name" value="ABC1_TM_sf"/>
</dbReference>
<keyword evidence="4" id="KW-0547">Nucleotide-binding</keyword>
<dbReference type="Proteomes" id="UP000823613">
    <property type="component" value="Unassembled WGS sequence"/>
</dbReference>
<dbReference type="InterPro" id="IPR017871">
    <property type="entry name" value="ABC_transporter-like_CS"/>
</dbReference>
<dbReference type="Gene3D" id="1.20.1560.10">
    <property type="entry name" value="ABC transporter type 1, transmembrane domain"/>
    <property type="match status" value="1"/>
</dbReference>
<keyword evidence="6 8" id="KW-1133">Transmembrane helix</keyword>
<dbReference type="InterPro" id="IPR039421">
    <property type="entry name" value="Type_1_exporter"/>
</dbReference>
<keyword evidence="5 11" id="KW-0067">ATP-binding</keyword>
<dbReference type="SUPFAM" id="SSF52540">
    <property type="entry name" value="P-loop containing nucleoside triphosphate hydrolases"/>
    <property type="match status" value="1"/>
</dbReference>
<evidence type="ECO:0000313" key="12">
    <source>
        <dbReference type="Proteomes" id="UP000823613"/>
    </source>
</evidence>
<evidence type="ECO:0000259" key="10">
    <source>
        <dbReference type="PROSITE" id="PS50929"/>
    </source>
</evidence>
<evidence type="ECO:0000313" key="11">
    <source>
        <dbReference type="EMBL" id="MBO8427889.1"/>
    </source>
</evidence>
<comment type="subcellular location">
    <subcellularLocation>
        <location evidence="1">Cell membrane</location>
        <topology evidence="1">Multi-pass membrane protein</topology>
    </subcellularLocation>
</comment>
<dbReference type="SMART" id="SM00382">
    <property type="entry name" value="AAA"/>
    <property type="match status" value="1"/>
</dbReference>
<dbReference type="EMBL" id="JADIMY010000098">
    <property type="protein sequence ID" value="MBO8427889.1"/>
    <property type="molecule type" value="Genomic_DNA"/>
</dbReference>
<evidence type="ECO:0000256" key="1">
    <source>
        <dbReference type="ARBA" id="ARBA00004651"/>
    </source>
</evidence>
<dbReference type="AlphaFoldDB" id="A0A9D9DMS8"/>
<dbReference type="PANTHER" id="PTHR24221">
    <property type="entry name" value="ATP-BINDING CASSETTE SUB-FAMILY B"/>
    <property type="match status" value="1"/>
</dbReference>
<dbReference type="InterPro" id="IPR003439">
    <property type="entry name" value="ABC_transporter-like_ATP-bd"/>
</dbReference>
<organism evidence="11 12">
    <name type="scientific">Candidatus Onthovivens merdipullorum</name>
    <dbReference type="NCBI Taxonomy" id="2840889"/>
    <lineage>
        <taxon>Bacteria</taxon>
        <taxon>Bacillati</taxon>
        <taxon>Bacillota</taxon>
        <taxon>Bacilli</taxon>
        <taxon>Bacillales</taxon>
        <taxon>Candidatus Onthovivens</taxon>
    </lineage>
</organism>
<evidence type="ECO:0000256" key="7">
    <source>
        <dbReference type="ARBA" id="ARBA00023136"/>
    </source>
</evidence>
<dbReference type="GO" id="GO:0140359">
    <property type="term" value="F:ABC-type transporter activity"/>
    <property type="evidence" value="ECO:0007669"/>
    <property type="project" value="InterPro"/>
</dbReference>
<dbReference type="CDD" id="cd03254">
    <property type="entry name" value="ABCC_Glucan_exporter_like"/>
    <property type="match status" value="1"/>
</dbReference>
<reference evidence="11" key="1">
    <citation type="submission" date="2020-10" db="EMBL/GenBank/DDBJ databases">
        <authorList>
            <person name="Gilroy R."/>
        </authorList>
    </citation>
    <scope>NUCLEOTIDE SEQUENCE</scope>
    <source>
        <strain evidence="11">11159</strain>
    </source>
</reference>
<feature type="transmembrane region" description="Helical" evidence="8">
    <location>
        <begin position="67"/>
        <end position="88"/>
    </location>
</feature>
<gene>
    <name evidence="11" type="ORF">IAC58_05035</name>
</gene>
<evidence type="ECO:0000256" key="3">
    <source>
        <dbReference type="ARBA" id="ARBA00022692"/>
    </source>
</evidence>
<dbReference type="GO" id="GO:0005524">
    <property type="term" value="F:ATP binding"/>
    <property type="evidence" value="ECO:0007669"/>
    <property type="project" value="UniProtKB-KW"/>
</dbReference>
<dbReference type="InterPro" id="IPR027417">
    <property type="entry name" value="P-loop_NTPase"/>
</dbReference>
<dbReference type="GO" id="GO:0016887">
    <property type="term" value="F:ATP hydrolysis activity"/>
    <property type="evidence" value="ECO:0007669"/>
    <property type="project" value="InterPro"/>
</dbReference>
<protein>
    <submittedName>
        <fullName evidence="11">ABC transporter ATP-binding protein</fullName>
    </submittedName>
</protein>
<dbReference type="Gene3D" id="3.40.50.300">
    <property type="entry name" value="P-loop containing nucleotide triphosphate hydrolases"/>
    <property type="match status" value="1"/>
</dbReference>
<dbReference type="PROSITE" id="PS50929">
    <property type="entry name" value="ABC_TM1F"/>
    <property type="match status" value="1"/>
</dbReference>
<feature type="transmembrane region" description="Helical" evidence="8">
    <location>
        <begin position="21"/>
        <end position="44"/>
    </location>
</feature>
<dbReference type="CDD" id="cd18547">
    <property type="entry name" value="ABC_6TM_Tm288_like"/>
    <property type="match status" value="1"/>
</dbReference>
<evidence type="ECO:0000256" key="8">
    <source>
        <dbReference type="SAM" id="Phobius"/>
    </source>
</evidence>
<keyword evidence="7 8" id="KW-0472">Membrane</keyword>
<feature type="domain" description="ABC transporter" evidence="9">
    <location>
        <begin position="394"/>
        <end position="628"/>
    </location>
</feature>
<accession>A0A9D9DMS8</accession>
<evidence type="ECO:0000259" key="9">
    <source>
        <dbReference type="PROSITE" id="PS50893"/>
    </source>
</evidence>
<evidence type="ECO:0000256" key="2">
    <source>
        <dbReference type="ARBA" id="ARBA00022448"/>
    </source>
</evidence>
<sequence>MKKNAHVLIRCIVDFFKAHPLALSIATLCVFISALGAIVAPLMVQNVTNLIAEAIKAGSFEAIRSDFTTFLIVLICSYVVALAGGFTYSQITARFAQKYMHELRCRLFNHMEDLPIRYFDTHDKGEIMSTFTNDVDTIRQLLSQSITTILICSVTFISVFVIMLISSVYLTLIVVLGAIAMILVTKNIGGRSAKNFRAQQEVLAKEEGFVEEMMHGLKVIKSFTHEKQCKNDFQVYVTNLQTVSRDANKFANILMPIMGNIGNILYIIVAIVAVILFIYDVPSLTITGYHATETISIGIIVSFLPMVKQFTNNVSEVANQVNPIALAIGGTSRVYQLLDEEKEVDNGYVTLVMGKYDDNGNIVECNRKEHTLWAWKHPHTADGSITYTLLQGDIRMFNVDFGYTPDKIVLHDVSLYAKPGQKIAFVGATGAGKTTITNLINRFYDIADGKIRYDGININKIKKKDLRRSLGMVLQDTNLFSGTIMDNIRFGRLDATDEECIEAAKLANADSFITRLPQGYNTYIKGNGSSISQGQAQLLSIARAAVSGCPVLILDEATSSIDTRTEQIVLKGMENLMKGKTVFLIAHRLSTIQDAEAIMVLDHGKIIERGTHEELIKQKGVYYQLYTGAFELE</sequence>
<dbReference type="InterPro" id="IPR011527">
    <property type="entry name" value="ABC1_TM_dom"/>
</dbReference>